<evidence type="ECO:0000256" key="1">
    <source>
        <dbReference type="SAM" id="MobiDB-lite"/>
    </source>
</evidence>
<feature type="signal peptide" evidence="2">
    <location>
        <begin position="1"/>
        <end position="17"/>
    </location>
</feature>
<dbReference type="EMBL" id="FNON01000001">
    <property type="protein sequence ID" value="SDW45528.1"/>
    <property type="molecule type" value="Genomic_DNA"/>
</dbReference>
<dbReference type="RefSeq" id="WP_245757124.1">
    <property type="nucleotide sequence ID" value="NZ_FNON01000001.1"/>
</dbReference>
<dbReference type="PROSITE" id="PS51257">
    <property type="entry name" value="PROKAR_LIPOPROTEIN"/>
    <property type="match status" value="1"/>
</dbReference>
<proteinExistence type="predicted"/>
<evidence type="ECO:0008006" key="5">
    <source>
        <dbReference type="Google" id="ProtNLM"/>
    </source>
</evidence>
<evidence type="ECO:0000313" key="3">
    <source>
        <dbReference type="EMBL" id="SDW45528.1"/>
    </source>
</evidence>
<reference evidence="3 4" key="1">
    <citation type="submission" date="2016-10" db="EMBL/GenBank/DDBJ databases">
        <authorList>
            <person name="de Groot N.N."/>
        </authorList>
    </citation>
    <scope>NUCLEOTIDE SEQUENCE [LARGE SCALE GENOMIC DNA]</scope>
    <source>
        <strain evidence="3 4">CPCC 202699</strain>
    </source>
</reference>
<evidence type="ECO:0000313" key="4">
    <source>
        <dbReference type="Proteomes" id="UP000199515"/>
    </source>
</evidence>
<keyword evidence="4" id="KW-1185">Reference proteome</keyword>
<name>A0A1H2TP09_9PSEU</name>
<feature type="chain" id="PRO_5039361032" description="Secreted protein" evidence="2">
    <location>
        <begin position="18"/>
        <end position="160"/>
    </location>
</feature>
<feature type="region of interest" description="Disordered" evidence="1">
    <location>
        <begin position="22"/>
        <end position="72"/>
    </location>
</feature>
<sequence>MTHGRAVLACLALAALAAGCSGDPAPAPAPPPPPAPVHASLSTTPSLPPIPAETTASTAKPPKTTAPPADGTCGTVTAASGLTLQVLGGQAGGGVDCATGKKIVEQFQRKIAGKQPAESNEPVSDTVDGWLCVSGAPAAQGGTTCSKDNATVLAAVVPTE</sequence>
<protein>
    <recommendedName>
        <fullName evidence="5">Secreted protein</fullName>
    </recommendedName>
</protein>
<organism evidence="3 4">
    <name type="scientific">Amycolatopsis xylanica</name>
    <dbReference type="NCBI Taxonomy" id="589385"/>
    <lineage>
        <taxon>Bacteria</taxon>
        <taxon>Bacillati</taxon>
        <taxon>Actinomycetota</taxon>
        <taxon>Actinomycetes</taxon>
        <taxon>Pseudonocardiales</taxon>
        <taxon>Pseudonocardiaceae</taxon>
        <taxon>Amycolatopsis</taxon>
    </lineage>
</organism>
<feature type="compositionally biased region" description="Low complexity" evidence="1">
    <location>
        <begin position="52"/>
        <end position="69"/>
    </location>
</feature>
<evidence type="ECO:0000256" key="2">
    <source>
        <dbReference type="SAM" id="SignalP"/>
    </source>
</evidence>
<dbReference type="AlphaFoldDB" id="A0A1H2TP09"/>
<dbReference type="Proteomes" id="UP000199515">
    <property type="component" value="Unassembled WGS sequence"/>
</dbReference>
<keyword evidence="2" id="KW-0732">Signal</keyword>
<gene>
    <name evidence="3" type="ORF">SAMN05421504_101627</name>
</gene>
<dbReference type="STRING" id="589385.SAMN05421504_101627"/>
<feature type="compositionally biased region" description="Pro residues" evidence="1">
    <location>
        <begin position="25"/>
        <end position="36"/>
    </location>
</feature>
<accession>A0A1H2TP09</accession>